<comment type="catalytic activity">
    <reaction evidence="2">
        <text>L-threonyl-[protein] + ATP = O-phospho-L-threonyl-[protein] + ADP + H(+)</text>
        <dbReference type="Rhea" id="RHEA:46608"/>
        <dbReference type="Rhea" id="RHEA-COMP:11060"/>
        <dbReference type="Rhea" id="RHEA-COMP:11605"/>
        <dbReference type="ChEBI" id="CHEBI:15378"/>
        <dbReference type="ChEBI" id="CHEBI:30013"/>
        <dbReference type="ChEBI" id="CHEBI:30616"/>
        <dbReference type="ChEBI" id="CHEBI:61977"/>
        <dbReference type="ChEBI" id="CHEBI:456216"/>
        <dbReference type="EC" id="2.7.11.1"/>
    </reaction>
</comment>
<keyword evidence="6" id="KW-1185">Reference proteome</keyword>
<dbReference type="EC" id="2.7.11.1" evidence="1"/>
<dbReference type="Proteomes" id="UP001303760">
    <property type="component" value="Unassembled WGS sequence"/>
</dbReference>
<name>A0AAN7C4R8_9PEZI</name>
<gene>
    <name evidence="5" type="ORF">C8A03DRAFT_36928</name>
</gene>
<dbReference type="GO" id="GO:0004674">
    <property type="term" value="F:protein serine/threonine kinase activity"/>
    <property type="evidence" value="ECO:0007669"/>
    <property type="project" value="UniProtKB-EC"/>
</dbReference>
<organism evidence="5 6">
    <name type="scientific">Achaetomium macrosporum</name>
    <dbReference type="NCBI Taxonomy" id="79813"/>
    <lineage>
        <taxon>Eukaryota</taxon>
        <taxon>Fungi</taxon>
        <taxon>Dikarya</taxon>
        <taxon>Ascomycota</taxon>
        <taxon>Pezizomycotina</taxon>
        <taxon>Sordariomycetes</taxon>
        <taxon>Sordariomycetidae</taxon>
        <taxon>Sordariales</taxon>
        <taxon>Chaetomiaceae</taxon>
        <taxon>Achaetomium</taxon>
    </lineage>
</organism>
<dbReference type="SUPFAM" id="SSF56112">
    <property type="entry name" value="Protein kinase-like (PK-like)"/>
    <property type="match status" value="1"/>
</dbReference>
<dbReference type="EMBL" id="MU860286">
    <property type="protein sequence ID" value="KAK4235225.1"/>
    <property type="molecule type" value="Genomic_DNA"/>
</dbReference>
<proteinExistence type="predicted"/>
<accession>A0AAN7C4R8</accession>
<comment type="catalytic activity">
    <reaction evidence="3">
        <text>L-seryl-[protein] + ATP = O-phospho-L-seryl-[protein] + ADP + H(+)</text>
        <dbReference type="Rhea" id="RHEA:17989"/>
        <dbReference type="Rhea" id="RHEA-COMP:9863"/>
        <dbReference type="Rhea" id="RHEA-COMP:11604"/>
        <dbReference type="ChEBI" id="CHEBI:15378"/>
        <dbReference type="ChEBI" id="CHEBI:29999"/>
        <dbReference type="ChEBI" id="CHEBI:30616"/>
        <dbReference type="ChEBI" id="CHEBI:83421"/>
        <dbReference type="ChEBI" id="CHEBI:456216"/>
        <dbReference type="EC" id="2.7.11.1"/>
    </reaction>
</comment>
<evidence type="ECO:0000256" key="1">
    <source>
        <dbReference type="ARBA" id="ARBA00012513"/>
    </source>
</evidence>
<evidence type="ECO:0000256" key="2">
    <source>
        <dbReference type="ARBA" id="ARBA00047899"/>
    </source>
</evidence>
<evidence type="ECO:0000256" key="3">
    <source>
        <dbReference type="ARBA" id="ARBA00048679"/>
    </source>
</evidence>
<protein>
    <recommendedName>
        <fullName evidence="1">non-specific serine/threonine protein kinase</fullName>
        <ecNumber evidence="1">2.7.11.1</ecNumber>
    </recommendedName>
</protein>
<sequence>MNASEAERLDLQGFGWLGSFDREGADGDVVHAVALFDFDSYRSLSLARPASHVEPVELHLMTPDEMQAYYEKRDREDPDSDFESIAATCRLLRPLMDDLPLDVMALDMDQSGRLLWTSTDVDHNPSWSTYYPSVAEYRLQRPVATVLRSQLAVVEYLAGGTDKVLLALPGRNARRNEDGGPVWAFKHAPESSVWGGHWSEIQIMAQFPPNRPHLLHLDRLVVEEISGLGVVGFTAPFIPSPSLDRLDPPRPLKLRWLRELMAVVDELNLEFGILHQDIAARNLFINPATDAVLLFDFSMATGIGYTGPNPYRRPEAARNDVKGVVILAYHLVTRDPRYAFYYLDRVDETDVEDRAKWVSPAGVKLDHDASVSYDEVMVWAAKRRAGPHISHYTEAPRHFDLPEAPDPPEDIIVSAEGVDDHLISVHGSLSSRVRAGRPVLSWQRPPGAKVDKSRRPLATGRYADEEKDMSGIAVPYSKRGFPQPPVENNSNGAAVKVGHGSTVKKRKRRHTPIDSETGE</sequence>
<dbReference type="InterPro" id="IPR008266">
    <property type="entry name" value="Tyr_kinase_AS"/>
</dbReference>
<dbReference type="PROSITE" id="PS00109">
    <property type="entry name" value="PROTEIN_KINASE_TYR"/>
    <property type="match status" value="1"/>
</dbReference>
<reference evidence="5" key="2">
    <citation type="submission" date="2023-05" db="EMBL/GenBank/DDBJ databases">
        <authorList>
            <consortium name="Lawrence Berkeley National Laboratory"/>
            <person name="Steindorff A."/>
            <person name="Hensen N."/>
            <person name="Bonometti L."/>
            <person name="Westerberg I."/>
            <person name="Brannstrom I.O."/>
            <person name="Guillou S."/>
            <person name="Cros-Aarteil S."/>
            <person name="Calhoun S."/>
            <person name="Haridas S."/>
            <person name="Kuo A."/>
            <person name="Mondo S."/>
            <person name="Pangilinan J."/>
            <person name="Riley R."/>
            <person name="Labutti K."/>
            <person name="Andreopoulos B."/>
            <person name="Lipzen A."/>
            <person name="Chen C."/>
            <person name="Yanf M."/>
            <person name="Daum C."/>
            <person name="Ng V."/>
            <person name="Clum A."/>
            <person name="Ohm R."/>
            <person name="Martin F."/>
            <person name="Silar P."/>
            <person name="Natvig D."/>
            <person name="Lalanne C."/>
            <person name="Gautier V."/>
            <person name="Ament-Velasquez S.L."/>
            <person name="Kruys A."/>
            <person name="Hutchinson M.I."/>
            <person name="Powell A.J."/>
            <person name="Barry K."/>
            <person name="Miller A.N."/>
            <person name="Grigoriev I.V."/>
            <person name="Debuchy R."/>
            <person name="Gladieux P."/>
            <person name="Thoren M.H."/>
            <person name="Johannesson H."/>
        </authorList>
    </citation>
    <scope>NUCLEOTIDE SEQUENCE</scope>
    <source>
        <strain evidence="5">CBS 532.94</strain>
    </source>
</reference>
<dbReference type="AlphaFoldDB" id="A0AAN7C4R8"/>
<reference evidence="5" key="1">
    <citation type="journal article" date="2023" name="Mol. Phylogenet. Evol.">
        <title>Genome-scale phylogeny and comparative genomics of the fungal order Sordariales.</title>
        <authorList>
            <person name="Hensen N."/>
            <person name="Bonometti L."/>
            <person name="Westerberg I."/>
            <person name="Brannstrom I.O."/>
            <person name="Guillou S."/>
            <person name="Cros-Aarteil S."/>
            <person name="Calhoun S."/>
            <person name="Haridas S."/>
            <person name="Kuo A."/>
            <person name="Mondo S."/>
            <person name="Pangilinan J."/>
            <person name="Riley R."/>
            <person name="LaButti K."/>
            <person name="Andreopoulos B."/>
            <person name="Lipzen A."/>
            <person name="Chen C."/>
            <person name="Yan M."/>
            <person name="Daum C."/>
            <person name="Ng V."/>
            <person name="Clum A."/>
            <person name="Steindorff A."/>
            <person name="Ohm R.A."/>
            <person name="Martin F."/>
            <person name="Silar P."/>
            <person name="Natvig D.O."/>
            <person name="Lalanne C."/>
            <person name="Gautier V."/>
            <person name="Ament-Velasquez S.L."/>
            <person name="Kruys A."/>
            <person name="Hutchinson M.I."/>
            <person name="Powell A.J."/>
            <person name="Barry K."/>
            <person name="Miller A.N."/>
            <person name="Grigoriev I.V."/>
            <person name="Debuchy R."/>
            <person name="Gladieux P."/>
            <person name="Hiltunen Thoren M."/>
            <person name="Johannesson H."/>
        </authorList>
    </citation>
    <scope>NUCLEOTIDE SEQUENCE</scope>
    <source>
        <strain evidence="5">CBS 532.94</strain>
    </source>
</reference>
<evidence type="ECO:0000256" key="4">
    <source>
        <dbReference type="SAM" id="MobiDB-lite"/>
    </source>
</evidence>
<evidence type="ECO:0000313" key="5">
    <source>
        <dbReference type="EMBL" id="KAK4235225.1"/>
    </source>
</evidence>
<comment type="caution">
    <text evidence="5">The sequence shown here is derived from an EMBL/GenBank/DDBJ whole genome shotgun (WGS) entry which is preliminary data.</text>
</comment>
<dbReference type="InterPro" id="IPR011009">
    <property type="entry name" value="Kinase-like_dom_sf"/>
</dbReference>
<feature type="region of interest" description="Disordered" evidence="4">
    <location>
        <begin position="444"/>
        <end position="519"/>
    </location>
</feature>
<evidence type="ECO:0000313" key="6">
    <source>
        <dbReference type="Proteomes" id="UP001303760"/>
    </source>
</evidence>